<dbReference type="Pfam" id="PF13715">
    <property type="entry name" value="CarbopepD_reg_2"/>
    <property type="match status" value="1"/>
</dbReference>
<dbReference type="InterPro" id="IPR023997">
    <property type="entry name" value="TonB-dep_OMP_SusC/RagA_CS"/>
</dbReference>
<evidence type="ECO:0000256" key="2">
    <source>
        <dbReference type="ARBA" id="ARBA00022448"/>
    </source>
</evidence>
<dbReference type="RefSeq" id="WP_178257084.1">
    <property type="nucleotide sequence ID" value="NZ_JACSPQ010000017.1"/>
</dbReference>
<evidence type="ECO:0000256" key="3">
    <source>
        <dbReference type="ARBA" id="ARBA00022452"/>
    </source>
</evidence>
<feature type="chain" id="PRO_5046697683" evidence="9">
    <location>
        <begin position="29"/>
        <end position="1040"/>
    </location>
</feature>
<reference evidence="11 12" key="1">
    <citation type="submission" date="2020-08" db="EMBL/GenBank/DDBJ databases">
        <title>A Genomic Blueprint of the Chicken Gut Microbiome.</title>
        <authorList>
            <person name="Gilroy R."/>
            <person name="Ravi A."/>
            <person name="Getino M."/>
            <person name="Pursley I."/>
            <person name="Horton D.L."/>
            <person name="Alikhan N.-F."/>
            <person name="Baker D."/>
            <person name="Gharbi K."/>
            <person name="Hall N."/>
            <person name="Watson M."/>
            <person name="Adriaenssens E.M."/>
            <person name="Foster-Nyarko E."/>
            <person name="Jarju S."/>
            <person name="Secka A."/>
            <person name="Antonio M."/>
            <person name="Oren A."/>
            <person name="Chaudhuri R."/>
            <person name="La Ragione R.M."/>
            <person name="Hildebrand F."/>
            <person name="Pallen M.J."/>
        </authorList>
    </citation>
    <scope>NUCLEOTIDE SEQUENCE [LARGE SCALE GENOMIC DNA]</scope>
    <source>
        <strain evidence="11 12">Sa1YUN3</strain>
    </source>
</reference>
<dbReference type="Gene3D" id="2.40.170.20">
    <property type="entry name" value="TonB-dependent receptor, beta-barrel domain"/>
    <property type="match status" value="1"/>
</dbReference>
<evidence type="ECO:0000256" key="5">
    <source>
        <dbReference type="ARBA" id="ARBA00022729"/>
    </source>
</evidence>
<keyword evidence="2 8" id="KW-0813">Transport</keyword>
<accession>A0ABR8VDJ9</accession>
<dbReference type="InterPro" id="IPR012910">
    <property type="entry name" value="Plug_dom"/>
</dbReference>
<keyword evidence="6 8" id="KW-0472">Membrane</keyword>
<name>A0ABR8VDJ9_9BACT</name>
<evidence type="ECO:0000256" key="9">
    <source>
        <dbReference type="SAM" id="SignalP"/>
    </source>
</evidence>
<dbReference type="InterPro" id="IPR039426">
    <property type="entry name" value="TonB-dep_rcpt-like"/>
</dbReference>
<evidence type="ECO:0000256" key="4">
    <source>
        <dbReference type="ARBA" id="ARBA00022692"/>
    </source>
</evidence>
<dbReference type="NCBIfam" id="TIGR04056">
    <property type="entry name" value="OMP_RagA_SusC"/>
    <property type="match status" value="1"/>
</dbReference>
<keyword evidence="3 8" id="KW-1134">Transmembrane beta strand</keyword>
<keyword evidence="4 8" id="KW-0812">Transmembrane</keyword>
<dbReference type="InterPro" id="IPR036942">
    <property type="entry name" value="Beta-barrel_TonB_sf"/>
</dbReference>
<evidence type="ECO:0000313" key="12">
    <source>
        <dbReference type="Proteomes" id="UP000616346"/>
    </source>
</evidence>
<dbReference type="PANTHER" id="PTHR30069">
    <property type="entry name" value="TONB-DEPENDENT OUTER MEMBRANE RECEPTOR"/>
    <property type="match status" value="1"/>
</dbReference>
<keyword evidence="11" id="KW-0675">Receptor</keyword>
<feature type="signal peptide" evidence="9">
    <location>
        <begin position="1"/>
        <end position="28"/>
    </location>
</feature>
<dbReference type="SUPFAM" id="SSF56935">
    <property type="entry name" value="Porins"/>
    <property type="match status" value="1"/>
</dbReference>
<evidence type="ECO:0000313" key="11">
    <source>
        <dbReference type="EMBL" id="MBD8002808.1"/>
    </source>
</evidence>
<evidence type="ECO:0000256" key="1">
    <source>
        <dbReference type="ARBA" id="ARBA00004571"/>
    </source>
</evidence>
<evidence type="ECO:0000256" key="6">
    <source>
        <dbReference type="ARBA" id="ARBA00023136"/>
    </source>
</evidence>
<dbReference type="NCBIfam" id="TIGR04057">
    <property type="entry name" value="SusC_RagA_signa"/>
    <property type="match status" value="1"/>
</dbReference>
<dbReference type="Gene3D" id="2.170.130.10">
    <property type="entry name" value="TonB-dependent receptor, plug domain"/>
    <property type="match status" value="1"/>
</dbReference>
<dbReference type="Gene3D" id="2.60.40.1120">
    <property type="entry name" value="Carboxypeptidase-like, regulatory domain"/>
    <property type="match status" value="1"/>
</dbReference>
<dbReference type="Pfam" id="PF07715">
    <property type="entry name" value="Plug"/>
    <property type="match status" value="1"/>
</dbReference>
<proteinExistence type="inferred from homology"/>
<comment type="caution">
    <text evidence="11">The sequence shown here is derived from an EMBL/GenBank/DDBJ whole genome shotgun (WGS) entry which is preliminary data.</text>
</comment>
<dbReference type="PANTHER" id="PTHR30069:SF29">
    <property type="entry name" value="HEMOGLOBIN AND HEMOGLOBIN-HAPTOGLOBIN-BINDING PROTEIN 1-RELATED"/>
    <property type="match status" value="1"/>
</dbReference>
<comment type="subcellular location">
    <subcellularLocation>
        <location evidence="1 8">Cell outer membrane</location>
        <topology evidence="1 8">Multi-pass membrane protein</topology>
    </subcellularLocation>
</comment>
<dbReference type="EMBL" id="JACSPQ010000017">
    <property type="protein sequence ID" value="MBD8002808.1"/>
    <property type="molecule type" value="Genomic_DNA"/>
</dbReference>
<evidence type="ECO:0000256" key="7">
    <source>
        <dbReference type="ARBA" id="ARBA00023237"/>
    </source>
</evidence>
<dbReference type="InterPro" id="IPR023996">
    <property type="entry name" value="TonB-dep_OMP_SusC/RagA"/>
</dbReference>
<organism evidence="11 12">
    <name type="scientific">Phocaeicola faecium</name>
    <dbReference type="NCBI Taxonomy" id="2762213"/>
    <lineage>
        <taxon>Bacteria</taxon>
        <taxon>Pseudomonadati</taxon>
        <taxon>Bacteroidota</taxon>
        <taxon>Bacteroidia</taxon>
        <taxon>Bacteroidales</taxon>
        <taxon>Bacteroidaceae</taxon>
        <taxon>Phocaeicola</taxon>
    </lineage>
</organism>
<dbReference type="InterPro" id="IPR008969">
    <property type="entry name" value="CarboxyPept-like_regulatory"/>
</dbReference>
<keyword evidence="5 9" id="KW-0732">Signal</keyword>
<comment type="similarity">
    <text evidence="8">Belongs to the TonB-dependent receptor family.</text>
</comment>
<evidence type="ECO:0000256" key="8">
    <source>
        <dbReference type="PROSITE-ProRule" id="PRU01360"/>
    </source>
</evidence>
<feature type="domain" description="TonB-dependent receptor plug" evidence="10">
    <location>
        <begin position="137"/>
        <end position="246"/>
    </location>
</feature>
<dbReference type="SUPFAM" id="SSF49464">
    <property type="entry name" value="Carboxypeptidase regulatory domain-like"/>
    <property type="match status" value="1"/>
</dbReference>
<keyword evidence="12" id="KW-1185">Reference proteome</keyword>
<gene>
    <name evidence="11" type="ORF">H9626_11390</name>
</gene>
<evidence type="ECO:0000259" key="10">
    <source>
        <dbReference type="Pfam" id="PF07715"/>
    </source>
</evidence>
<sequence>MKTFQSSSSSKHLLIAGMLAWGILPTFASPATAHEATDAAPIVQQDVTLKGTVVDQKTGEPIIGANVVVKGTTNGVITDIDGNYMLQAPVGSILEISYIGYQSLEIKATAQPQHIELGEDTQALEEVVVVGYGVQKKATVTGSVATVKGSELKATGTPNVTNMFAGKIPGVITTSNSGEPGNDWSDIYIRGKGSLNSNSPLVVIDGVADRNGISNLERLNPNDIESINVLKDASAAIYGAQAANGVILVTTKRGSSANGKPVVNYNGSVTLAQNTRTPDLMNAYEYMVYDDEIKRYNNQTPLWESVKNGYLDGTIDRNQYGDTDWMDVLFRGVAPQTRHSLSINGGTDKVKYYVSGDYSYQEPMYENTVFNYNTYQVRSNIDAQVTKDLKISVNLDGRKERRNQSIYPTSTIFWEAMQVPPHMYDYYPNGLPGPGINNGNNIAILASGKDTGYDRVDDYFINSKFAFELNMPWITEGLSLSGYGAFNFHFRNEKQMWDVWDTYTYNTLTGNYDKQTTNPEGGTIKLDQSHENNLSRTLHLKLAYDRVFGDHHVSAFVAYEQNKYDGEVFAAERNYFLNSKLDYLNFGGDREKTNSGSGYISVRQNFFGRLNYTFKDRYMFEFSIRRDGSMNFAPGHRWGTFPGLSAGWRISEEKFIREKAPFINDLKLRLSWGKLGNDNVDAFQYVSPYVMENGAILGRTPALGKAIYPGVLANPYITWEKVDSKNIGVDGTFWDGMLGFTVEYFFQKRTDILAPRQASIPYYTGLGNTLPDENLGEVNNQGIEFMLSHRNKIGNVNYYVSGNFTFARNKIVYFDEAANIPDWQRETGGPMDTWLMYKTDGIYQTWDEINSTPHLSGTQPGDIKYVDVDGNGEITDNDRIRSNTSNVPEIVYGINYGIEWKGLEVSMLWTGQGRASQMIVPYSYNLDKDFYENRWISAEETPNSKYPRAFNKDDQINTKWSDFWLYDASFIRLKNVEIAYNLPQRIVERLKMQNIRLSLTGTNLLTFDKIKIQDPDSKATGFNQAYPMAKTYSFGVNVTF</sequence>
<dbReference type="InterPro" id="IPR037066">
    <property type="entry name" value="Plug_dom_sf"/>
</dbReference>
<protein>
    <submittedName>
        <fullName evidence="11">TonB-dependent receptor</fullName>
    </submittedName>
</protein>
<keyword evidence="7 8" id="KW-0998">Cell outer membrane</keyword>
<dbReference type="Proteomes" id="UP000616346">
    <property type="component" value="Unassembled WGS sequence"/>
</dbReference>
<dbReference type="PROSITE" id="PS52016">
    <property type="entry name" value="TONB_DEPENDENT_REC_3"/>
    <property type="match status" value="1"/>
</dbReference>